<dbReference type="PROSITE" id="PS51898">
    <property type="entry name" value="TYR_RECOMBINASE"/>
    <property type="match status" value="1"/>
</dbReference>
<dbReference type="GO" id="GO:0006310">
    <property type="term" value="P:DNA recombination"/>
    <property type="evidence" value="ECO:0007669"/>
    <property type="project" value="UniProtKB-KW"/>
</dbReference>
<protein>
    <recommendedName>
        <fullName evidence="3">Tyr recombinase domain-containing protein</fullName>
    </recommendedName>
</protein>
<evidence type="ECO:0000256" key="2">
    <source>
        <dbReference type="SAM" id="MobiDB-lite"/>
    </source>
</evidence>
<accession>X1G126</accession>
<evidence type="ECO:0000259" key="3">
    <source>
        <dbReference type="PROSITE" id="PS51898"/>
    </source>
</evidence>
<dbReference type="InterPro" id="IPR002104">
    <property type="entry name" value="Integrase_catalytic"/>
</dbReference>
<feature type="non-terminal residue" evidence="4">
    <location>
        <position position="1"/>
    </location>
</feature>
<name>X1G126_9ZZZZ</name>
<gene>
    <name evidence="4" type="ORF">S03H2_27756</name>
</gene>
<dbReference type="EMBL" id="BARU01016705">
    <property type="protein sequence ID" value="GAH51596.1"/>
    <property type="molecule type" value="Genomic_DNA"/>
</dbReference>
<feature type="domain" description="Tyr recombinase" evidence="3">
    <location>
        <begin position="1"/>
        <end position="66"/>
    </location>
</feature>
<dbReference type="GO" id="GO:0015074">
    <property type="term" value="P:DNA integration"/>
    <property type="evidence" value="ECO:0007669"/>
    <property type="project" value="InterPro"/>
</dbReference>
<dbReference type="SUPFAM" id="SSF56349">
    <property type="entry name" value="DNA breaking-rejoining enzymes"/>
    <property type="match status" value="1"/>
</dbReference>
<dbReference type="GO" id="GO:0003677">
    <property type="term" value="F:DNA binding"/>
    <property type="evidence" value="ECO:0007669"/>
    <property type="project" value="InterPro"/>
</dbReference>
<dbReference type="InterPro" id="IPR011010">
    <property type="entry name" value="DNA_brk_join_enz"/>
</dbReference>
<dbReference type="InterPro" id="IPR013762">
    <property type="entry name" value="Integrase-like_cat_sf"/>
</dbReference>
<evidence type="ECO:0000313" key="4">
    <source>
        <dbReference type="EMBL" id="GAH51596.1"/>
    </source>
</evidence>
<reference evidence="4" key="1">
    <citation type="journal article" date="2014" name="Front. Microbiol.">
        <title>High frequency of phylogenetically diverse reductive dehalogenase-homologous genes in deep subseafloor sedimentary metagenomes.</title>
        <authorList>
            <person name="Kawai M."/>
            <person name="Futagami T."/>
            <person name="Toyoda A."/>
            <person name="Takaki Y."/>
            <person name="Nishi S."/>
            <person name="Hori S."/>
            <person name="Arai W."/>
            <person name="Tsubouchi T."/>
            <person name="Morono Y."/>
            <person name="Uchiyama I."/>
            <person name="Ito T."/>
            <person name="Fujiyama A."/>
            <person name="Inagaki F."/>
            <person name="Takami H."/>
        </authorList>
    </citation>
    <scope>NUCLEOTIDE SEQUENCE</scope>
    <source>
        <strain evidence="4">Expedition CK06-06</strain>
    </source>
</reference>
<comment type="caution">
    <text evidence="4">The sequence shown here is derived from an EMBL/GenBank/DDBJ whole genome shotgun (WGS) entry which is preliminary data.</text>
</comment>
<dbReference type="Gene3D" id="1.10.443.10">
    <property type="entry name" value="Intergrase catalytic core"/>
    <property type="match status" value="1"/>
</dbReference>
<feature type="compositionally biased region" description="Polar residues" evidence="2">
    <location>
        <begin position="68"/>
        <end position="80"/>
    </location>
</feature>
<proteinExistence type="predicted"/>
<dbReference type="Pfam" id="PF00589">
    <property type="entry name" value="Phage_integrase"/>
    <property type="match status" value="1"/>
</dbReference>
<keyword evidence="1" id="KW-0233">DNA recombination</keyword>
<evidence type="ECO:0000256" key="1">
    <source>
        <dbReference type="ARBA" id="ARBA00023172"/>
    </source>
</evidence>
<dbReference type="AlphaFoldDB" id="X1G126"/>
<feature type="region of interest" description="Disordered" evidence="2">
    <location>
        <begin position="52"/>
        <end position="80"/>
    </location>
</feature>
<organism evidence="4">
    <name type="scientific">marine sediment metagenome</name>
    <dbReference type="NCBI Taxonomy" id="412755"/>
    <lineage>
        <taxon>unclassified sequences</taxon>
        <taxon>metagenomes</taxon>
        <taxon>ecological metagenomes</taxon>
    </lineage>
</organism>
<sequence>ERITRNAAMKSLGRPVHPHVLRHTFASRLMRTTNSRVVQELLGHQHMSTTQIYMHPNQEDKKKAIQSLDRNQPNSEVTES</sequence>